<dbReference type="AlphaFoldDB" id="A0A0C2WN51"/>
<evidence type="ECO:0000313" key="1">
    <source>
        <dbReference type="EMBL" id="KIL63002.1"/>
    </source>
</evidence>
<protein>
    <submittedName>
        <fullName evidence="1">Uncharacterized protein</fullName>
    </submittedName>
</protein>
<keyword evidence="2" id="KW-1185">Reference proteome</keyword>
<dbReference type="InParanoid" id="A0A0C2WN51"/>
<reference evidence="1 2" key="1">
    <citation type="submission" date="2014-04" db="EMBL/GenBank/DDBJ databases">
        <title>Evolutionary Origins and Diversification of the Mycorrhizal Mutualists.</title>
        <authorList>
            <consortium name="DOE Joint Genome Institute"/>
            <consortium name="Mycorrhizal Genomics Consortium"/>
            <person name="Kohler A."/>
            <person name="Kuo A."/>
            <person name="Nagy L.G."/>
            <person name="Floudas D."/>
            <person name="Copeland A."/>
            <person name="Barry K.W."/>
            <person name="Cichocki N."/>
            <person name="Veneault-Fourrey C."/>
            <person name="LaButti K."/>
            <person name="Lindquist E.A."/>
            <person name="Lipzen A."/>
            <person name="Lundell T."/>
            <person name="Morin E."/>
            <person name="Murat C."/>
            <person name="Riley R."/>
            <person name="Ohm R."/>
            <person name="Sun H."/>
            <person name="Tunlid A."/>
            <person name="Henrissat B."/>
            <person name="Grigoriev I.V."/>
            <person name="Hibbett D.S."/>
            <person name="Martin F."/>
        </authorList>
    </citation>
    <scope>NUCLEOTIDE SEQUENCE [LARGE SCALE GENOMIC DNA]</scope>
    <source>
        <strain evidence="1 2">Koide BX008</strain>
    </source>
</reference>
<dbReference type="Proteomes" id="UP000054549">
    <property type="component" value="Unassembled WGS sequence"/>
</dbReference>
<gene>
    <name evidence="1" type="ORF">M378DRAFT_165098</name>
</gene>
<accession>A0A0C2WN51</accession>
<evidence type="ECO:0000313" key="2">
    <source>
        <dbReference type="Proteomes" id="UP000054549"/>
    </source>
</evidence>
<proteinExistence type="predicted"/>
<dbReference type="HOGENOM" id="CLU_1824821_0_0_1"/>
<name>A0A0C2WN51_AMAMK</name>
<organism evidence="1 2">
    <name type="scientific">Amanita muscaria (strain Koide BX008)</name>
    <dbReference type="NCBI Taxonomy" id="946122"/>
    <lineage>
        <taxon>Eukaryota</taxon>
        <taxon>Fungi</taxon>
        <taxon>Dikarya</taxon>
        <taxon>Basidiomycota</taxon>
        <taxon>Agaricomycotina</taxon>
        <taxon>Agaricomycetes</taxon>
        <taxon>Agaricomycetidae</taxon>
        <taxon>Agaricales</taxon>
        <taxon>Pluteineae</taxon>
        <taxon>Amanitaceae</taxon>
        <taxon>Amanita</taxon>
    </lineage>
</organism>
<dbReference type="OrthoDB" id="3065924at2759"/>
<dbReference type="EMBL" id="KN818264">
    <property type="protein sequence ID" value="KIL63002.1"/>
    <property type="molecule type" value="Genomic_DNA"/>
</dbReference>
<sequence length="141" mass="16306">MKTAPQTGPFSSVPALQEASQLALDVVNDSQKIRRNKAAFKRLTTDASEFVDDMSHFYRIMEEQFPQGVPEDLDFVFQRTVNLLTSLRSFTRDVALRNFFMAILFSRSDVREVKTYDQTLAMIRGSFKVYFRTTDFHVLGF</sequence>